<dbReference type="EMBL" id="JAWZVU010000144">
    <property type="protein sequence ID" value="MDX7722498.1"/>
    <property type="molecule type" value="Genomic_DNA"/>
</dbReference>
<evidence type="ECO:0000313" key="2">
    <source>
        <dbReference type="Proteomes" id="UP001277183"/>
    </source>
</evidence>
<dbReference type="Gene3D" id="3.40.50.2300">
    <property type="match status" value="1"/>
</dbReference>
<organism evidence="1 2">
    <name type="scientific">Aeromonas caviae</name>
    <name type="common">Aeromonas punctata</name>
    <dbReference type="NCBI Taxonomy" id="648"/>
    <lineage>
        <taxon>Bacteria</taxon>
        <taxon>Pseudomonadati</taxon>
        <taxon>Pseudomonadota</taxon>
        <taxon>Gammaproteobacteria</taxon>
        <taxon>Aeromonadales</taxon>
        <taxon>Aeromonadaceae</taxon>
        <taxon>Aeromonas</taxon>
    </lineage>
</organism>
<feature type="non-terminal residue" evidence="1">
    <location>
        <position position="84"/>
    </location>
</feature>
<name>A0AAW9F293_AERCA</name>
<sequence length="84" mass="9748">MVTNTLYHGVYFGELLSQVARMTEDRGRQLILADGKHRADEERQAIQYLLDSRCDGVIIYPRFLGVEEMDEIIEQHEQPILNAK</sequence>
<reference evidence="1" key="1">
    <citation type="submission" date="2023-11" db="EMBL/GenBank/DDBJ databases">
        <title>WGS of Aeromonas in Northern Israel.</title>
        <authorList>
            <person name="Hershko Y."/>
        </authorList>
    </citation>
    <scope>NUCLEOTIDE SEQUENCE</scope>
    <source>
        <strain evidence="1">77416</strain>
    </source>
</reference>
<dbReference type="InterPro" id="IPR028082">
    <property type="entry name" value="Peripla_BP_I"/>
</dbReference>
<dbReference type="SUPFAM" id="SSF53822">
    <property type="entry name" value="Periplasmic binding protein-like I"/>
    <property type="match status" value="1"/>
</dbReference>
<dbReference type="Proteomes" id="UP001277183">
    <property type="component" value="Unassembled WGS sequence"/>
</dbReference>
<protein>
    <submittedName>
        <fullName evidence="1">Transcriptional regulator</fullName>
    </submittedName>
</protein>
<proteinExistence type="predicted"/>
<gene>
    <name evidence="1" type="ORF">SJS77_18910</name>
</gene>
<comment type="caution">
    <text evidence="1">The sequence shown here is derived from an EMBL/GenBank/DDBJ whole genome shotgun (WGS) entry which is preliminary data.</text>
</comment>
<evidence type="ECO:0000313" key="1">
    <source>
        <dbReference type="EMBL" id="MDX7722498.1"/>
    </source>
</evidence>
<accession>A0AAW9F293</accession>
<dbReference type="AlphaFoldDB" id="A0AAW9F293"/>